<dbReference type="SMART" id="SM01130">
    <property type="entry name" value="DHDPS"/>
    <property type="match status" value="1"/>
</dbReference>
<keyword evidence="1 2" id="KW-0456">Lyase</keyword>
<gene>
    <name evidence="3" type="ORF">MMF98_11605</name>
</gene>
<organism evidence="3 4">
    <name type="scientific">Variovorax terrae</name>
    <dbReference type="NCBI Taxonomy" id="2923278"/>
    <lineage>
        <taxon>Bacteria</taxon>
        <taxon>Pseudomonadati</taxon>
        <taxon>Pseudomonadota</taxon>
        <taxon>Betaproteobacteria</taxon>
        <taxon>Burkholderiales</taxon>
        <taxon>Comamonadaceae</taxon>
        <taxon>Variovorax</taxon>
    </lineage>
</organism>
<dbReference type="SUPFAM" id="SSF51569">
    <property type="entry name" value="Aldolase"/>
    <property type="match status" value="1"/>
</dbReference>
<sequence>MNSHWLRRLTVATILPFHADGRIDWDGFTRVLGYCTTQPEVSSVFVNGHAGESGALTPDERAEVIRFTRRHMAPGQCLVAGLVARDTADAVEQARQAQDSGADVLTVFPLEFPGLEAAARSQAQIAHVRTIGEAVDTPLALFQYPFASPATHDTATLAAIAALPRLLGIKEGSDSMTLYEDNLRATKAANPGLLMLPSNFDWFLPQLAVGGDGILSGLASLAPQALAHLWRASEARDLNAMRAANDALYPLVRAVYALPRSDMYARIKVALHDDGLIRSAFSRTCKTVFDDAQRAALRHGLAHARALA</sequence>
<keyword evidence="4" id="KW-1185">Reference proteome</keyword>
<comment type="caution">
    <text evidence="3">The sequence shown here is derived from an EMBL/GenBank/DDBJ whole genome shotgun (WGS) entry which is preliminary data.</text>
</comment>
<dbReference type="PIRSF" id="PIRSF001365">
    <property type="entry name" value="DHDPS"/>
    <property type="match status" value="1"/>
</dbReference>
<evidence type="ECO:0000313" key="4">
    <source>
        <dbReference type="Proteomes" id="UP001139447"/>
    </source>
</evidence>
<reference evidence="3" key="1">
    <citation type="submission" date="2022-03" db="EMBL/GenBank/DDBJ databases">
        <authorList>
            <person name="Woo C.Y."/>
        </authorList>
    </citation>
    <scope>NUCLEOTIDE SEQUENCE</scope>
    <source>
        <strain evidence="3">CYS-02</strain>
    </source>
</reference>
<dbReference type="AlphaFoldDB" id="A0A9X2AR52"/>
<dbReference type="EMBL" id="JALGBI010000001">
    <property type="protein sequence ID" value="MCJ0763851.1"/>
    <property type="molecule type" value="Genomic_DNA"/>
</dbReference>
<evidence type="ECO:0000256" key="2">
    <source>
        <dbReference type="PIRNR" id="PIRNR001365"/>
    </source>
</evidence>
<dbReference type="InterPro" id="IPR002220">
    <property type="entry name" value="DapA-like"/>
</dbReference>
<evidence type="ECO:0000313" key="3">
    <source>
        <dbReference type="EMBL" id="MCJ0763851.1"/>
    </source>
</evidence>
<proteinExistence type="inferred from homology"/>
<dbReference type="GO" id="GO:0008840">
    <property type="term" value="F:4-hydroxy-tetrahydrodipicolinate synthase activity"/>
    <property type="evidence" value="ECO:0007669"/>
    <property type="project" value="TreeGrafter"/>
</dbReference>
<dbReference type="Pfam" id="PF00701">
    <property type="entry name" value="DHDPS"/>
    <property type="match status" value="1"/>
</dbReference>
<dbReference type="Proteomes" id="UP001139447">
    <property type="component" value="Unassembled WGS sequence"/>
</dbReference>
<name>A0A9X2AR52_9BURK</name>
<dbReference type="RefSeq" id="WP_243306427.1">
    <property type="nucleotide sequence ID" value="NZ_JALGBI010000001.1"/>
</dbReference>
<dbReference type="InterPro" id="IPR013785">
    <property type="entry name" value="Aldolase_TIM"/>
</dbReference>
<comment type="similarity">
    <text evidence="2">Belongs to the DapA family.</text>
</comment>
<dbReference type="PANTHER" id="PTHR12128">
    <property type="entry name" value="DIHYDRODIPICOLINATE SYNTHASE"/>
    <property type="match status" value="1"/>
</dbReference>
<dbReference type="CDD" id="cd00408">
    <property type="entry name" value="DHDPS-like"/>
    <property type="match status" value="1"/>
</dbReference>
<protein>
    <submittedName>
        <fullName evidence="3">Dihydrodipicolinate synthase family protein</fullName>
    </submittedName>
</protein>
<dbReference type="PANTHER" id="PTHR12128:SF72">
    <property type="entry name" value="DIHYDRODIPICOLINATE SYNTHASE"/>
    <property type="match status" value="1"/>
</dbReference>
<dbReference type="Gene3D" id="3.20.20.70">
    <property type="entry name" value="Aldolase class I"/>
    <property type="match status" value="1"/>
</dbReference>
<accession>A0A9X2AR52</accession>
<evidence type="ECO:0000256" key="1">
    <source>
        <dbReference type="ARBA" id="ARBA00023239"/>
    </source>
</evidence>